<dbReference type="Proteomes" id="UP000194236">
    <property type="component" value="Unassembled WGS sequence"/>
</dbReference>
<feature type="transmembrane region" description="Helical" evidence="1">
    <location>
        <begin position="21"/>
        <end position="45"/>
    </location>
</feature>
<organism evidence="2 3">
    <name type="scientific">Euroglyphus maynei</name>
    <name type="common">Mayne's house dust mite</name>
    <dbReference type="NCBI Taxonomy" id="6958"/>
    <lineage>
        <taxon>Eukaryota</taxon>
        <taxon>Metazoa</taxon>
        <taxon>Ecdysozoa</taxon>
        <taxon>Arthropoda</taxon>
        <taxon>Chelicerata</taxon>
        <taxon>Arachnida</taxon>
        <taxon>Acari</taxon>
        <taxon>Acariformes</taxon>
        <taxon>Sarcoptiformes</taxon>
        <taxon>Astigmata</taxon>
        <taxon>Psoroptidia</taxon>
        <taxon>Analgoidea</taxon>
        <taxon>Pyroglyphidae</taxon>
        <taxon>Pyroglyphinae</taxon>
        <taxon>Euroglyphus</taxon>
    </lineage>
</organism>
<proteinExistence type="predicted"/>
<sequence length="81" mass="9584">MKRHHKMFERLQKEIDENSEQLTRFISIIIAVSTMVTTYATYLLFMTRQSFVYQCLYCQIGMAQVNTFSVIITGCDKIQNY</sequence>
<evidence type="ECO:0000313" key="3">
    <source>
        <dbReference type="Proteomes" id="UP000194236"/>
    </source>
</evidence>
<comment type="caution">
    <text evidence="2">The sequence shown here is derived from an EMBL/GenBank/DDBJ whole genome shotgun (WGS) entry which is preliminary data.</text>
</comment>
<protein>
    <submittedName>
        <fullName evidence="2">Uncharacterized protein</fullName>
    </submittedName>
</protein>
<keyword evidence="3" id="KW-1185">Reference proteome</keyword>
<dbReference type="OrthoDB" id="10537879at2759"/>
<gene>
    <name evidence="2" type="ORF">BLA29_004472</name>
</gene>
<keyword evidence="1" id="KW-1133">Transmembrane helix</keyword>
<evidence type="ECO:0000256" key="1">
    <source>
        <dbReference type="SAM" id="Phobius"/>
    </source>
</evidence>
<name>A0A1Y3BRG7_EURMA</name>
<keyword evidence="1" id="KW-0812">Transmembrane</keyword>
<keyword evidence="1" id="KW-0472">Membrane</keyword>
<dbReference type="EMBL" id="MUJZ01007329">
    <property type="protein sequence ID" value="OTF82667.1"/>
    <property type="molecule type" value="Genomic_DNA"/>
</dbReference>
<dbReference type="AlphaFoldDB" id="A0A1Y3BRG7"/>
<reference evidence="2 3" key="1">
    <citation type="submission" date="2017-03" db="EMBL/GenBank/DDBJ databases">
        <title>Genome Survey of Euroglyphus maynei.</title>
        <authorList>
            <person name="Arlian L.G."/>
            <person name="Morgan M.S."/>
            <person name="Rider S.D."/>
        </authorList>
    </citation>
    <scope>NUCLEOTIDE SEQUENCE [LARGE SCALE GENOMIC DNA]</scope>
    <source>
        <strain evidence="2">Arlian Lab</strain>
        <tissue evidence="2">Whole body</tissue>
    </source>
</reference>
<evidence type="ECO:0000313" key="2">
    <source>
        <dbReference type="EMBL" id="OTF82667.1"/>
    </source>
</evidence>
<accession>A0A1Y3BRG7</accession>